<evidence type="ECO:0008006" key="2">
    <source>
        <dbReference type="Google" id="ProtNLM"/>
    </source>
</evidence>
<protein>
    <recommendedName>
        <fullName evidence="2">Trypsin-like peptidase domain-containing protein</fullName>
    </recommendedName>
</protein>
<gene>
    <name evidence="1" type="ORF">SDC9_78745</name>
</gene>
<dbReference type="Gene3D" id="2.40.10.120">
    <property type="match status" value="1"/>
</dbReference>
<dbReference type="InterPro" id="IPR009003">
    <property type="entry name" value="Peptidase_S1_PA"/>
</dbReference>
<sequence>MFADAVEKAMKFTRPVIISYRTLDGTVVSSCASFVMLNREGWMVTAGHVFDSMTRLNNDSEKIRQANADNADGTEHVKMDPKWVTNQSFWWGWDGVTIKNVYINREIDVAIGKLEPFNPDWILEYPVMKDPDAMRPGTSLCRIGFPFTKSTTDFSEKTQTFHIREGVLPMPFFPNDCIHTRNIYMGRSSDGYDMSYIETSTPGMRGQSGGPIFDRSCKIAGIQVKTAHLPLGFHPMIRKPDGEVVVENQFINVGLGVHVRTLTEMLDSLGVKYTCESKDKGYRIND</sequence>
<organism evidence="1">
    <name type="scientific">bioreactor metagenome</name>
    <dbReference type="NCBI Taxonomy" id="1076179"/>
    <lineage>
        <taxon>unclassified sequences</taxon>
        <taxon>metagenomes</taxon>
        <taxon>ecological metagenomes</taxon>
    </lineage>
</organism>
<dbReference type="AlphaFoldDB" id="A0A644YUI1"/>
<accession>A0A644YUI1</accession>
<name>A0A644YUI1_9ZZZZ</name>
<dbReference type="EMBL" id="VSSQ01006292">
    <property type="protein sequence ID" value="MPM32186.1"/>
    <property type="molecule type" value="Genomic_DNA"/>
</dbReference>
<dbReference type="Pfam" id="PF13365">
    <property type="entry name" value="Trypsin_2"/>
    <property type="match status" value="1"/>
</dbReference>
<dbReference type="SUPFAM" id="SSF50494">
    <property type="entry name" value="Trypsin-like serine proteases"/>
    <property type="match status" value="1"/>
</dbReference>
<evidence type="ECO:0000313" key="1">
    <source>
        <dbReference type="EMBL" id="MPM32186.1"/>
    </source>
</evidence>
<comment type="caution">
    <text evidence="1">The sequence shown here is derived from an EMBL/GenBank/DDBJ whole genome shotgun (WGS) entry which is preliminary data.</text>
</comment>
<reference evidence="1" key="1">
    <citation type="submission" date="2019-08" db="EMBL/GenBank/DDBJ databases">
        <authorList>
            <person name="Kucharzyk K."/>
            <person name="Murdoch R.W."/>
            <person name="Higgins S."/>
            <person name="Loffler F."/>
        </authorList>
    </citation>
    <scope>NUCLEOTIDE SEQUENCE</scope>
</reference>
<proteinExistence type="predicted"/>